<accession>A0A6B2L8M4</accession>
<dbReference type="EMBL" id="GIBP01004413">
    <property type="protein sequence ID" value="NDV33382.1"/>
    <property type="molecule type" value="Transcribed_RNA"/>
</dbReference>
<evidence type="ECO:0000259" key="3">
    <source>
        <dbReference type="PROSITE" id="PS50237"/>
    </source>
</evidence>
<dbReference type="Gene3D" id="3.30.2160.10">
    <property type="entry name" value="Hect, E3 ligase catalytic domain"/>
    <property type="match status" value="1"/>
</dbReference>
<evidence type="ECO:0000313" key="4">
    <source>
        <dbReference type="EMBL" id="NDV33382.1"/>
    </source>
</evidence>
<protein>
    <recommendedName>
        <fullName evidence="3">HECT domain-containing protein</fullName>
    </recommendedName>
</protein>
<feature type="domain" description="HECT" evidence="3">
    <location>
        <begin position="1"/>
        <end position="326"/>
    </location>
</feature>
<feature type="active site" description="Glycyl thioester intermediate" evidence="2">
    <location>
        <position position="303"/>
    </location>
</feature>
<organism evidence="4">
    <name type="scientific">Arcella intermedia</name>
    <dbReference type="NCBI Taxonomy" id="1963864"/>
    <lineage>
        <taxon>Eukaryota</taxon>
        <taxon>Amoebozoa</taxon>
        <taxon>Tubulinea</taxon>
        <taxon>Elardia</taxon>
        <taxon>Arcellinida</taxon>
        <taxon>Sphaerothecina</taxon>
        <taxon>Arcellidae</taxon>
        <taxon>Arcella</taxon>
    </lineage>
</organism>
<evidence type="ECO:0000256" key="1">
    <source>
        <dbReference type="ARBA" id="ARBA00022786"/>
    </source>
</evidence>
<dbReference type="AlphaFoldDB" id="A0A6B2L8M4"/>
<dbReference type="PANTHER" id="PTHR46654:SF1">
    <property type="entry name" value="E3 UBIQUITIN-PROTEIN LIGASE HECTD3"/>
    <property type="match status" value="1"/>
</dbReference>
<proteinExistence type="predicted"/>
<sequence length="339" mass="39032">MKGEGVDDHGGPYSQLFTDICLELQRINEDGTPFLPLFVPSPNNVSGQGLNQEKFVINPILPPEDTHLRLDYYRFFGKLMGMAIRTNIPLPLDLPSLFWKRLVNDPVNLSDLEEIDHATTKLIKELKSLSQESFEARYSDNPLYFMVQLGNDEVYDLIQHGRHVTVNYKNLTEFIDKLSQFHLTTSIERQLSAIVSGLETIIPVDCLNVFTPQELQIVVCGSPEINIAMLKERAIYEDVNPSEPHIDYFWQVLEEFDTEKRCQFLQFVWARTRIPASGLSMNLKIQRSRKDFPDHFLPTTQTCFFSISLPTYSSIEVTRKQLLYAITHCADMDNDILLH</sequence>
<dbReference type="InterPro" id="IPR035983">
    <property type="entry name" value="Hect_E3_ubiquitin_ligase"/>
</dbReference>
<dbReference type="GO" id="GO:0004842">
    <property type="term" value="F:ubiquitin-protein transferase activity"/>
    <property type="evidence" value="ECO:0007669"/>
    <property type="project" value="InterPro"/>
</dbReference>
<name>A0A6B2L8M4_9EUKA</name>
<dbReference type="Gene3D" id="3.30.2410.10">
    <property type="entry name" value="Hect, E3 ligase catalytic domain"/>
    <property type="match status" value="1"/>
</dbReference>
<dbReference type="InterPro" id="IPR000569">
    <property type="entry name" value="HECT_dom"/>
</dbReference>
<dbReference type="InterPro" id="IPR042469">
    <property type="entry name" value="HECTD3"/>
</dbReference>
<evidence type="ECO:0000256" key="2">
    <source>
        <dbReference type="PROSITE-ProRule" id="PRU00104"/>
    </source>
</evidence>
<dbReference type="Pfam" id="PF00632">
    <property type="entry name" value="HECT"/>
    <property type="match status" value="1"/>
</dbReference>
<dbReference type="GO" id="GO:0005737">
    <property type="term" value="C:cytoplasm"/>
    <property type="evidence" value="ECO:0007669"/>
    <property type="project" value="TreeGrafter"/>
</dbReference>
<dbReference type="PROSITE" id="PS50237">
    <property type="entry name" value="HECT"/>
    <property type="match status" value="1"/>
</dbReference>
<dbReference type="PANTHER" id="PTHR46654">
    <property type="entry name" value="E3 UBIQUITIN-PROTEIN LIGASE HECTD3"/>
    <property type="match status" value="1"/>
</dbReference>
<dbReference type="Gene3D" id="3.90.1750.10">
    <property type="entry name" value="Hect, E3 ligase catalytic domains"/>
    <property type="match status" value="1"/>
</dbReference>
<dbReference type="SMART" id="SM00119">
    <property type="entry name" value="HECTc"/>
    <property type="match status" value="1"/>
</dbReference>
<reference evidence="4" key="1">
    <citation type="journal article" date="2020" name="J. Eukaryot. Microbiol.">
        <title>De novo Sequencing, Assembly and Annotation of the Transcriptome for the Free-Living Testate Amoeba Arcella intermedia.</title>
        <authorList>
            <person name="Ribeiro G.M."/>
            <person name="Porfirio-Sousa A.L."/>
            <person name="Maurer-Alcala X.X."/>
            <person name="Katz L.A."/>
            <person name="Lahr D.J.G."/>
        </authorList>
    </citation>
    <scope>NUCLEOTIDE SEQUENCE</scope>
</reference>
<keyword evidence="1 2" id="KW-0833">Ubl conjugation pathway</keyword>
<dbReference type="SUPFAM" id="SSF56204">
    <property type="entry name" value="Hect, E3 ligase catalytic domain"/>
    <property type="match status" value="1"/>
</dbReference>